<dbReference type="InterPro" id="IPR027266">
    <property type="entry name" value="TrmE/GcvT-like"/>
</dbReference>
<keyword evidence="1" id="KW-0809">Transit peptide</keyword>
<dbReference type="PANTHER" id="PTHR22602:SF0">
    <property type="entry name" value="TRANSFERASE CAF17, MITOCHONDRIAL-RELATED"/>
    <property type="match status" value="1"/>
</dbReference>
<dbReference type="Pfam" id="PF01571">
    <property type="entry name" value="GCV_T"/>
    <property type="match status" value="1"/>
</dbReference>
<feature type="domain" description="GCVT N-terminal" evidence="3">
    <location>
        <begin position="5"/>
        <end position="101"/>
    </location>
</feature>
<feature type="region of interest" description="Disordered" evidence="2">
    <location>
        <begin position="252"/>
        <end position="275"/>
    </location>
</feature>
<dbReference type="PIRSF" id="PIRSF006487">
    <property type="entry name" value="GcvT"/>
    <property type="match status" value="1"/>
</dbReference>
<reference evidence="5 6" key="1">
    <citation type="journal article" date="2019" name="Nat. Microbiol.">
        <title>Mediterranean grassland soil C-N compound turnover is dependent on rainfall and depth, and is mediated by genomically divergent microorganisms.</title>
        <authorList>
            <person name="Diamond S."/>
            <person name="Andeer P.F."/>
            <person name="Li Z."/>
            <person name="Crits-Christoph A."/>
            <person name="Burstein D."/>
            <person name="Anantharaman K."/>
            <person name="Lane K.R."/>
            <person name="Thomas B.C."/>
            <person name="Pan C."/>
            <person name="Northen T.R."/>
            <person name="Banfield J.F."/>
        </authorList>
    </citation>
    <scope>NUCLEOTIDE SEQUENCE [LARGE SCALE GENOMIC DNA]</scope>
    <source>
        <strain evidence="5">WS_11</strain>
    </source>
</reference>
<dbReference type="EMBL" id="VBPB01000059">
    <property type="protein sequence ID" value="TMQ73575.1"/>
    <property type="molecule type" value="Genomic_DNA"/>
</dbReference>
<dbReference type="Pfam" id="PF25455">
    <property type="entry name" value="Beta-barrel_CAF17_C"/>
    <property type="match status" value="1"/>
</dbReference>
<protein>
    <submittedName>
        <fullName evidence="5">Uncharacterized protein</fullName>
    </submittedName>
</protein>
<gene>
    <name evidence="5" type="ORF">E6K81_04100</name>
</gene>
<name>A0A538UCF2_UNCEI</name>
<dbReference type="PANTHER" id="PTHR22602">
    <property type="entry name" value="TRANSFERASE CAF17, MITOCHONDRIAL-RELATED"/>
    <property type="match status" value="1"/>
</dbReference>
<evidence type="ECO:0000259" key="4">
    <source>
        <dbReference type="Pfam" id="PF25455"/>
    </source>
</evidence>
<dbReference type="GO" id="GO:0016226">
    <property type="term" value="P:iron-sulfur cluster assembly"/>
    <property type="evidence" value="ECO:0007669"/>
    <property type="project" value="TreeGrafter"/>
</dbReference>
<dbReference type="NCBIfam" id="TIGR03317">
    <property type="entry name" value="ygfZ_signature"/>
    <property type="match status" value="1"/>
</dbReference>
<comment type="caution">
    <text evidence="5">The sequence shown here is derived from an EMBL/GenBank/DDBJ whole genome shotgun (WGS) entry which is preliminary data.</text>
</comment>
<dbReference type="InterPro" id="IPR057460">
    <property type="entry name" value="CAF17_C"/>
</dbReference>
<evidence type="ECO:0000256" key="2">
    <source>
        <dbReference type="SAM" id="MobiDB-lite"/>
    </source>
</evidence>
<dbReference type="Gene3D" id="3.30.1360.120">
    <property type="entry name" value="Probable tRNA modification gtpase trme, domain 1"/>
    <property type="match status" value="2"/>
</dbReference>
<feature type="domain" description="CAF17 C-terminal" evidence="4">
    <location>
        <begin position="196"/>
        <end position="256"/>
    </location>
</feature>
<dbReference type="InterPro" id="IPR006222">
    <property type="entry name" value="GCVT_N"/>
</dbReference>
<evidence type="ECO:0000256" key="1">
    <source>
        <dbReference type="ARBA" id="ARBA00022946"/>
    </source>
</evidence>
<dbReference type="InterPro" id="IPR045179">
    <property type="entry name" value="YgfZ/GcvT"/>
</dbReference>
<evidence type="ECO:0000313" key="5">
    <source>
        <dbReference type="EMBL" id="TMQ73575.1"/>
    </source>
</evidence>
<dbReference type="SUPFAM" id="SSF103025">
    <property type="entry name" value="Folate-binding domain"/>
    <property type="match status" value="1"/>
</dbReference>
<evidence type="ECO:0000259" key="3">
    <source>
        <dbReference type="Pfam" id="PF01571"/>
    </source>
</evidence>
<organism evidence="5 6">
    <name type="scientific">Eiseniibacteriota bacterium</name>
    <dbReference type="NCBI Taxonomy" id="2212470"/>
    <lineage>
        <taxon>Bacteria</taxon>
        <taxon>Candidatus Eiseniibacteriota</taxon>
    </lineage>
</organism>
<dbReference type="InterPro" id="IPR017703">
    <property type="entry name" value="YgfZ/GCV_T_CS"/>
</dbReference>
<sequence>MTETTALRLAGRDALALLHRISTNALADLTPGQCRATLFCDFRGRLLHRAVVGAGSDGALWLFRDDAPGAELAAFLDRHVFRDDVRIEDRSHELPVAVAAGGAAPAPGTMTERAGIPTAVLAPDDEALTLGAQAPAGDDQARTRQRILAGRPGHGHEIVETFTPFEVGLAHEVHLDKGCYTGQETLMRLVTYQSVKRRLARVKGPGAVPAPPAGLTAEGRPAGILTRAVRDGAGWIGLAVIRNDACEAGHPLEIAGGGRTEPPEPLPARRPLGRG</sequence>
<evidence type="ECO:0000313" key="6">
    <source>
        <dbReference type="Proteomes" id="UP000319771"/>
    </source>
</evidence>
<dbReference type="AlphaFoldDB" id="A0A538UCF2"/>
<dbReference type="Proteomes" id="UP000319771">
    <property type="component" value="Unassembled WGS sequence"/>
</dbReference>
<proteinExistence type="predicted"/>
<accession>A0A538UCF2</accession>